<keyword evidence="5" id="KW-0479">Metal-binding</keyword>
<evidence type="ECO:0000256" key="8">
    <source>
        <dbReference type="ARBA" id="ARBA00022833"/>
    </source>
</evidence>
<accession>A0ABT9WUA0</accession>
<evidence type="ECO:0000256" key="6">
    <source>
        <dbReference type="ARBA" id="ARBA00022824"/>
    </source>
</evidence>
<dbReference type="EMBL" id="JAUSTT010000015">
    <property type="protein sequence ID" value="MDQ0176761.1"/>
    <property type="molecule type" value="Genomic_DNA"/>
</dbReference>
<dbReference type="RefSeq" id="WP_307230172.1">
    <property type="nucleotide sequence ID" value="NZ_JAUSTT010000015.1"/>
</dbReference>
<keyword evidence="10" id="KW-0560">Oxidoreductase</keyword>
<comment type="cofactor">
    <cofactor evidence="1">
        <name>Zn(2+)</name>
        <dbReference type="ChEBI" id="CHEBI:29105"/>
    </cofactor>
</comment>
<evidence type="ECO:0000313" key="18">
    <source>
        <dbReference type="Proteomes" id="UP001223586"/>
    </source>
</evidence>
<comment type="caution">
    <text evidence="17">The sequence shown here is derived from an EMBL/GenBank/DDBJ whole genome shotgun (WGS) entry which is preliminary data.</text>
</comment>
<gene>
    <name evidence="17" type="ORF">J2S08_002619</name>
</gene>
<dbReference type="InterPro" id="IPR014430">
    <property type="entry name" value="Scs7"/>
</dbReference>
<evidence type="ECO:0000256" key="7">
    <source>
        <dbReference type="ARBA" id="ARBA00022832"/>
    </source>
</evidence>
<keyword evidence="7" id="KW-0276">Fatty acid metabolism</keyword>
<evidence type="ECO:0000256" key="14">
    <source>
        <dbReference type="SAM" id="MobiDB-lite"/>
    </source>
</evidence>
<sequence length="211" mass="25471">MKKYLKEFFTYPDIAFMFILLFCLLVPIIYSFKWMMILLFIGGAIAFAANEYLTHRFLFHMKPSNKKWLYSLIKRLHYDHHINPNNLKLLFLPLWYTLPLFGAAFMIVYMITNHLLYTFAWMAGVAAALLYYEWKHYAAHRPIVPLTRWGKWMKKYHLWHHFKNENYWYGVSNPVGDFLLGTYKDQKEVDKSSTVKRLHEKETGRKHDKTM</sequence>
<evidence type="ECO:0000256" key="2">
    <source>
        <dbReference type="ARBA" id="ARBA00004477"/>
    </source>
</evidence>
<reference evidence="17 18" key="1">
    <citation type="submission" date="2023-07" db="EMBL/GenBank/DDBJ databases">
        <title>Genomic Encyclopedia of Type Strains, Phase IV (KMG-IV): sequencing the most valuable type-strain genomes for metagenomic binning, comparative biology and taxonomic classification.</title>
        <authorList>
            <person name="Goeker M."/>
        </authorList>
    </citation>
    <scope>NUCLEOTIDE SEQUENCE [LARGE SCALE GENOMIC DNA]</scope>
    <source>
        <strain evidence="17 18">DSM 23837</strain>
    </source>
</reference>
<keyword evidence="12 15" id="KW-0472">Membrane</keyword>
<keyword evidence="8" id="KW-0862">Zinc</keyword>
<keyword evidence="11" id="KW-0443">Lipid metabolism</keyword>
<proteinExistence type="predicted"/>
<comment type="subcellular location">
    <subcellularLocation>
        <location evidence="2">Endoplasmic reticulum membrane</location>
        <topology evidence="2">Multi-pass membrane protein</topology>
    </subcellularLocation>
</comment>
<evidence type="ECO:0000256" key="15">
    <source>
        <dbReference type="SAM" id="Phobius"/>
    </source>
</evidence>
<evidence type="ECO:0000256" key="9">
    <source>
        <dbReference type="ARBA" id="ARBA00022989"/>
    </source>
</evidence>
<evidence type="ECO:0000259" key="16">
    <source>
        <dbReference type="Pfam" id="PF04116"/>
    </source>
</evidence>
<keyword evidence="4 15" id="KW-0812">Transmembrane</keyword>
<evidence type="ECO:0000256" key="4">
    <source>
        <dbReference type="ARBA" id="ARBA00022692"/>
    </source>
</evidence>
<keyword evidence="3" id="KW-0444">Lipid biosynthesis</keyword>
<evidence type="ECO:0000256" key="11">
    <source>
        <dbReference type="ARBA" id="ARBA00023098"/>
    </source>
</evidence>
<evidence type="ECO:0000256" key="5">
    <source>
        <dbReference type="ARBA" id="ARBA00022723"/>
    </source>
</evidence>
<evidence type="ECO:0000256" key="12">
    <source>
        <dbReference type="ARBA" id="ARBA00023136"/>
    </source>
</evidence>
<keyword evidence="9 15" id="KW-1133">Transmembrane helix</keyword>
<evidence type="ECO:0000256" key="3">
    <source>
        <dbReference type="ARBA" id="ARBA00022516"/>
    </source>
</evidence>
<protein>
    <recommendedName>
        <fullName evidence="16">Fatty acid hydroxylase domain-containing protein</fullName>
    </recommendedName>
</protein>
<keyword evidence="18" id="KW-1185">Reference proteome</keyword>
<feature type="transmembrane region" description="Helical" evidence="15">
    <location>
        <begin position="12"/>
        <end position="30"/>
    </location>
</feature>
<dbReference type="PANTHER" id="PTHR12863:SF1">
    <property type="entry name" value="FATTY ACID 2-HYDROXYLASE"/>
    <property type="match status" value="1"/>
</dbReference>
<name>A0ABT9WUA0_9BACI</name>
<feature type="transmembrane region" description="Helical" evidence="15">
    <location>
        <begin position="89"/>
        <end position="109"/>
    </location>
</feature>
<feature type="transmembrane region" description="Helical" evidence="15">
    <location>
        <begin position="115"/>
        <end position="132"/>
    </location>
</feature>
<evidence type="ECO:0000256" key="1">
    <source>
        <dbReference type="ARBA" id="ARBA00001947"/>
    </source>
</evidence>
<evidence type="ECO:0000256" key="13">
    <source>
        <dbReference type="ARBA" id="ARBA00023160"/>
    </source>
</evidence>
<feature type="transmembrane region" description="Helical" evidence="15">
    <location>
        <begin position="36"/>
        <end position="53"/>
    </location>
</feature>
<dbReference type="InterPro" id="IPR006694">
    <property type="entry name" value="Fatty_acid_hydroxylase"/>
</dbReference>
<dbReference type="PANTHER" id="PTHR12863">
    <property type="entry name" value="FATTY ACID HYDROXYLASE"/>
    <property type="match status" value="1"/>
</dbReference>
<keyword evidence="13" id="KW-0275">Fatty acid biosynthesis</keyword>
<organism evidence="17 18">
    <name type="scientific">Bacillus chungangensis</name>
    <dbReference type="NCBI Taxonomy" id="587633"/>
    <lineage>
        <taxon>Bacteria</taxon>
        <taxon>Bacillati</taxon>
        <taxon>Bacillota</taxon>
        <taxon>Bacilli</taxon>
        <taxon>Bacillales</taxon>
        <taxon>Bacillaceae</taxon>
        <taxon>Bacillus</taxon>
    </lineage>
</organism>
<evidence type="ECO:0000313" key="17">
    <source>
        <dbReference type="EMBL" id="MDQ0176761.1"/>
    </source>
</evidence>
<keyword evidence="6" id="KW-0256">Endoplasmic reticulum</keyword>
<dbReference type="Pfam" id="PF04116">
    <property type="entry name" value="FA_hydroxylase"/>
    <property type="match status" value="1"/>
</dbReference>
<evidence type="ECO:0000256" key="10">
    <source>
        <dbReference type="ARBA" id="ARBA00023002"/>
    </source>
</evidence>
<feature type="domain" description="Fatty acid hydroxylase" evidence="16">
    <location>
        <begin position="42"/>
        <end position="182"/>
    </location>
</feature>
<feature type="region of interest" description="Disordered" evidence="14">
    <location>
        <begin position="191"/>
        <end position="211"/>
    </location>
</feature>
<dbReference type="Proteomes" id="UP001223586">
    <property type="component" value="Unassembled WGS sequence"/>
</dbReference>